<dbReference type="GO" id="GO:0110001">
    <property type="term" value="C:toxin-antitoxin complex"/>
    <property type="evidence" value="ECO:0007669"/>
    <property type="project" value="InterPro"/>
</dbReference>
<reference evidence="1" key="1">
    <citation type="submission" date="2021-12" db="EMBL/GenBank/DDBJ databases">
        <title>Novel species in genus Dyadobacter.</title>
        <authorList>
            <person name="Ma C."/>
        </authorList>
    </citation>
    <scope>NUCLEOTIDE SEQUENCE</scope>
    <source>
        <strain evidence="1">LJ419</strain>
    </source>
</reference>
<dbReference type="AlphaFoldDB" id="A0A9X1PN30"/>
<proteinExistence type="predicted"/>
<dbReference type="Pfam" id="PF09907">
    <property type="entry name" value="HigB_toxin"/>
    <property type="match status" value="1"/>
</dbReference>
<accession>A0A9X1PN30</accession>
<dbReference type="GO" id="GO:0003723">
    <property type="term" value="F:RNA binding"/>
    <property type="evidence" value="ECO:0007669"/>
    <property type="project" value="InterPro"/>
</dbReference>
<dbReference type="RefSeq" id="WP_234656855.1">
    <property type="nucleotide sequence ID" value="NZ_CP094997.1"/>
</dbReference>
<comment type="caution">
    <text evidence="1">The sequence shown here is derived from an EMBL/GenBank/DDBJ whole genome shotgun (WGS) entry which is preliminary data.</text>
</comment>
<protein>
    <submittedName>
        <fullName evidence="1">Type II toxin-antitoxin system HigB family toxin</fullName>
    </submittedName>
</protein>
<dbReference type="InterPro" id="IPR018669">
    <property type="entry name" value="Toxin_HigB"/>
</dbReference>
<keyword evidence="2" id="KW-1185">Reference proteome</keyword>
<dbReference type="Proteomes" id="UP001139000">
    <property type="component" value="Unassembled WGS sequence"/>
</dbReference>
<organism evidence="1 2">
    <name type="scientific">Dyadobacter chenwenxiniae</name>
    <dbReference type="NCBI Taxonomy" id="2906456"/>
    <lineage>
        <taxon>Bacteria</taxon>
        <taxon>Pseudomonadati</taxon>
        <taxon>Bacteroidota</taxon>
        <taxon>Cytophagia</taxon>
        <taxon>Cytophagales</taxon>
        <taxon>Spirosomataceae</taxon>
        <taxon>Dyadobacter</taxon>
    </lineage>
</organism>
<sequence>MNVISFKKIRDFYTTHPDSKAYLTCWPKTVKKAEWKDFNALKVDFRSADLVMDNRLIFNIKGNHYRLIARINFEHKRIMIKWIGTHAEYDKIDAAMI</sequence>
<dbReference type="EMBL" id="JAJTTC010000006">
    <property type="protein sequence ID" value="MCF0063953.1"/>
    <property type="molecule type" value="Genomic_DNA"/>
</dbReference>
<gene>
    <name evidence="1" type="ORF">LXM26_20725</name>
</gene>
<dbReference type="GO" id="GO:0004519">
    <property type="term" value="F:endonuclease activity"/>
    <property type="evidence" value="ECO:0007669"/>
    <property type="project" value="InterPro"/>
</dbReference>
<name>A0A9X1PN30_9BACT</name>
<evidence type="ECO:0000313" key="2">
    <source>
        <dbReference type="Proteomes" id="UP001139000"/>
    </source>
</evidence>
<evidence type="ECO:0000313" key="1">
    <source>
        <dbReference type="EMBL" id="MCF0063953.1"/>
    </source>
</evidence>